<dbReference type="Proteomes" id="UP000750711">
    <property type="component" value="Unassembled WGS sequence"/>
</dbReference>
<keyword evidence="4" id="KW-1185">Reference proteome</keyword>
<evidence type="ECO:0000256" key="1">
    <source>
        <dbReference type="SAM" id="MobiDB-lite"/>
    </source>
</evidence>
<evidence type="ECO:0000313" key="4">
    <source>
        <dbReference type="Proteomes" id="UP000750711"/>
    </source>
</evidence>
<comment type="caution">
    <text evidence="3">The sequence shown here is derived from an EMBL/GenBank/DDBJ whole genome shotgun (WGS) entry which is preliminary data.</text>
</comment>
<dbReference type="InterPro" id="IPR018556">
    <property type="entry name" value="SPIN90/Ldb17_LRD"/>
</dbReference>
<protein>
    <recommendedName>
        <fullName evidence="2">SPIN90/Ldb17 leucine-rich domain-containing protein</fullName>
    </recommendedName>
</protein>
<dbReference type="GO" id="GO:0000147">
    <property type="term" value="P:actin cortical patch assembly"/>
    <property type="evidence" value="ECO:0007669"/>
    <property type="project" value="TreeGrafter"/>
</dbReference>
<evidence type="ECO:0000259" key="2">
    <source>
        <dbReference type="Pfam" id="PF09431"/>
    </source>
</evidence>
<dbReference type="PANTHER" id="PTHR13357">
    <property type="entry name" value="SH3 ADAPTER PROTEIN SPIN90 NCK INTERACTING PROTEIN WITH SH3 DOMAIN"/>
    <property type="match status" value="1"/>
</dbReference>
<feature type="compositionally biased region" description="Polar residues" evidence="1">
    <location>
        <begin position="426"/>
        <end position="451"/>
    </location>
</feature>
<dbReference type="EMBL" id="JAGHQM010000011">
    <property type="protein sequence ID" value="KAH0566389.1"/>
    <property type="molecule type" value="Genomic_DNA"/>
</dbReference>
<dbReference type="AlphaFoldDB" id="A0A9P8LJC7"/>
<dbReference type="Pfam" id="PF09431">
    <property type="entry name" value="SPIN90_LRD"/>
    <property type="match status" value="1"/>
</dbReference>
<feature type="region of interest" description="Disordered" evidence="1">
    <location>
        <begin position="408"/>
        <end position="451"/>
    </location>
</feature>
<dbReference type="GO" id="GO:0071933">
    <property type="term" value="F:Arp2/3 complex binding"/>
    <property type="evidence" value="ECO:0007669"/>
    <property type="project" value="TreeGrafter"/>
</dbReference>
<accession>A0A9P8LJC7</accession>
<dbReference type="InterPro" id="IPR016024">
    <property type="entry name" value="ARM-type_fold"/>
</dbReference>
<evidence type="ECO:0000313" key="3">
    <source>
        <dbReference type="EMBL" id="KAH0566389.1"/>
    </source>
</evidence>
<sequence length="451" mass="51686">MEFEVSYTLDNEQQFWDELDDIVSAHCQTQLLIDHALKSYLRFTSSYKHEYLKSEYDVARCSYRLRESVLFSAHKDYVRRQIIHTFLQLSVAQLAQESATDTLHLLASFLLFDGKQSEKTFEMMKDDGVFPRLLELVQSRRGDDPGLYRITLDLLYEMSRIQRLSMEDLKLIDDALVTYLFEIIEEPPDDSSDPYHYPVIRVLLVLNEQYMLAAHDPDNGESNNQPLTNKVIKILGIQGSAYKTLGENIILLLNRESETSLQLLILKLLYLLFTTRATHEYFYTNDLRVLVDVIIRNLLDLPDESEALRHMYLRVLYPLLAHTQLRRPPHYKREEILRMLQTLSHARSAHFKPIDDTTVRLANRCGEVQWLADPETPENAARLHLGMTNPQAKESSLSVVEVAALKERPGVMTPSRSGADVDSARRSNSSTTGDVQVGANGSSGYELTSEA</sequence>
<dbReference type="GO" id="GO:0030479">
    <property type="term" value="C:actin cortical patch"/>
    <property type="evidence" value="ECO:0007669"/>
    <property type="project" value="TreeGrafter"/>
</dbReference>
<gene>
    <name evidence="3" type="ORF">GP486_000211</name>
</gene>
<dbReference type="PANTHER" id="PTHR13357:SF1">
    <property type="entry name" value="NCK-INTERACTING PROTEIN WITH SH3 DOMAIN"/>
    <property type="match status" value="1"/>
</dbReference>
<name>A0A9P8LJC7_9PEZI</name>
<feature type="domain" description="SPIN90/Ldb17 leucine-rich" evidence="2">
    <location>
        <begin position="193"/>
        <end position="336"/>
    </location>
</feature>
<dbReference type="SUPFAM" id="SSF48371">
    <property type="entry name" value="ARM repeat"/>
    <property type="match status" value="1"/>
</dbReference>
<reference evidence="3" key="1">
    <citation type="submission" date="2021-03" db="EMBL/GenBank/DDBJ databases">
        <title>Comparative genomics and phylogenomic investigation of the class Geoglossomycetes provide insights into ecological specialization and systematics.</title>
        <authorList>
            <person name="Melie T."/>
            <person name="Pirro S."/>
            <person name="Miller A.N."/>
            <person name="Quandt A."/>
        </authorList>
    </citation>
    <scope>NUCLEOTIDE SEQUENCE</scope>
    <source>
        <strain evidence="3">CAQ_001_2017</strain>
    </source>
</reference>
<dbReference type="GO" id="GO:0051666">
    <property type="term" value="P:actin cortical patch localization"/>
    <property type="evidence" value="ECO:0007669"/>
    <property type="project" value="TreeGrafter"/>
</dbReference>
<organism evidence="3 4">
    <name type="scientific">Trichoglossum hirsutum</name>
    <dbReference type="NCBI Taxonomy" id="265104"/>
    <lineage>
        <taxon>Eukaryota</taxon>
        <taxon>Fungi</taxon>
        <taxon>Dikarya</taxon>
        <taxon>Ascomycota</taxon>
        <taxon>Pezizomycotina</taxon>
        <taxon>Geoglossomycetes</taxon>
        <taxon>Geoglossales</taxon>
        <taxon>Geoglossaceae</taxon>
        <taxon>Trichoglossum</taxon>
    </lineage>
</organism>
<dbReference type="InterPro" id="IPR030125">
    <property type="entry name" value="SPIN90/Ldb17"/>
</dbReference>
<dbReference type="GO" id="GO:0006897">
    <property type="term" value="P:endocytosis"/>
    <property type="evidence" value="ECO:0007669"/>
    <property type="project" value="TreeGrafter"/>
</dbReference>
<proteinExistence type="predicted"/>